<reference evidence="7 8" key="1">
    <citation type="journal article" date="2008" name="Appl. Environ. Microbiol.">
        <title>Hydrogenomics of the extremely thermophilic bacterium Caldicellulosiruptor saccharolyticus.</title>
        <authorList>
            <person name="van de Werken H.J."/>
            <person name="Verhaart M.R."/>
            <person name="VanFossen A.L."/>
            <person name="Willquist K."/>
            <person name="Lewis D.L."/>
            <person name="Nichols J.D."/>
            <person name="Goorissen H.P."/>
            <person name="Mongodin E.F."/>
            <person name="Nelson K.E."/>
            <person name="van Niel E.W."/>
            <person name="Stams A.J."/>
            <person name="Ward D.E."/>
            <person name="de Vos W.M."/>
            <person name="van der Oost J."/>
            <person name="Kelly R.M."/>
            <person name="Kengen S.W."/>
        </authorList>
    </citation>
    <scope>NUCLEOTIDE SEQUENCE [LARGE SCALE GENOMIC DNA]</scope>
    <source>
        <strain evidence="8">ATCC 43494 / DSM 8903 / Tp8T 6331</strain>
    </source>
</reference>
<dbReference type="STRING" id="351627.Csac_2532"/>
<gene>
    <name evidence="7" type="ordered locus">Csac_2532</name>
</gene>
<keyword evidence="3" id="KW-0804">Transcription</keyword>
<evidence type="ECO:0000259" key="5">
    <source>
        <dbReference type="PROSITE" id="PS01124"/>
    </source>
</evidence>
<dbReference type="SMART" id="SM00342">
    <property type="entry name" value="HTH_ARAC"/>
    <property type="match status" value="1"/>
</dbReference>
<dbReference type="Gene3D" id="1.10.10.60">
    <property type="entry name" value="Homeodomain-like"/>
    <property type="match status" value="2"/>
</dbReference>
<evidence type="ECO:0000313" key="8">
    <source>
        <dbReference type="Proteomes" id="UP000000256"/>
    </source>
</evidence>
<dbReference type="PRINTS" id="PR00032">
    <property type="entry name" value="HTHARAC"/>
</dbReference>
<dbReference type="InterPro" id="IPR018062">
    <property type="entry name" value="HTH_AraC-typ_CS"/>
</dbReference>
<dbReference type="HOGENOM" id="CLU_000445_5_0_9"/>
<dbReference type="CDD" id="cd17536">
    <property type="entry name" value="REC_YesN-like"/>
    <property type="match status" value="1"/>
</dbReference>
<dbReference type="SMART" id="SM00448">
    <property type="entry name" value="REC"/>
    <property type="match status" value="1"/>
</dbReference>
<keyword evidence="4" id="KW-0597">Phosphoprotein</keyword>
<dbReference type="InterPro" id="IPR020449">
    <property type="entry name" value="Tscrpt_reg_AraC-type_HTH"/>
</dbReference>
<feature type="domain" description="HTH araC/xylS-type" evidence="5">
    <location>
        <begin position="370"/>
        <end position="468"/>
    </location>
</feature>
<evidence type="ECO:0000256" key="4">
    <source>
        <dbReference type="PROSITE-ProRule" id="PRU00169"/>
    </source>
</evidence>
<dbReference type="eggNOG" id="COG2207">
    <property type="taxonomic scope" value="Bacteria"/>
</dbReference>
<dbReference type="GO" id="GO:0003700">
    <property type="term" value="F:DNA-binding transcription factor activity"/>
    <property type="evidence" value="ECO:0007669"/>
    <property type="project" value="InterPro"/>
</dbReference>
<evidence type="ECO:0000256" key="3">
    <source>
        <dbReference type="ARBA" id="ARBA00023163"/>
    </source>
</evidence>
<sequence>MFKVLLVDDEPLTFIGLKKIFNWQTWGFEIIGETTNPYEAIDLIKTLHPDVVFIDIRMPELSGIDIMRKIREENVDTEFVVVSGYAEFSFAQQAIKYGAFDYCLKPINIDQEDNLLQRLFEHLISKKLKRNLELFENCVDKKLTLKDFLSLINIPYEGQYFRGVFWISPEKSTEYIYQFLRQKEVLFFVKLTPQKYFFIISCEEIPIDYLPYLRDGIIGISIPHTQDSLFSNVFSQAHEAAYNSFIYQNNGVFEYSNPCYIIVNQLINDISSTIEKKDSENLKNIFFNLQGFFKSNKLTIGDVTYFWNQLSLYLNKLNPSEYSDMSIMEYDEIANTFCNIENMSEYLLERIEGVITKNKQFEYCSNENFLKLIEYIDNHYSEPLSLKELSAKFFISLNYCCELFRKVIGCSFTEYLTNLRMKKAEELLKTTNYSVAEIARLVGYNDYYHFNKAFKKFYGTPPATFRKKHFQINGKW</sequence>
<dbReference type="KEGG" id="csc:Csac_2532"/>
<dbReference type="Pfam" id="PF00072">
    <property type="entry name" value="Response_reg"/>
    <property type="match status" value="1"/>
</dbReference>
<dbReference type="PROSITE" id="PS00041">
    <property type="entry name" value="HTH_ARAC_FAMILY_1"/>
    <property type="match status" value="1"/>
</dbReference>
<dbReference type="Gene3D" id="3.40.50.2300">
    <property type="match status" value="1"/>
</dbReference>
<dbReference type="EMBL" id="CP000679">
    <property type="protein sequence ID" value="ABP68107.1"/>
    <property type="molecule type" value="Genomic_DNA"/>
</dbReference>
<dbReference type="SUPFAM" id="SSF52172">
    <property type="entry name" value="CheY-like"/>
    <property type="match status" value="1"/>
</dbReference>
<organism evidence="7 8">
    <name type="scientific">Caldicellulosiruptor saccharolyticus (strain ATCC 43494 / DSM 8903 / Tp8T 6331)</name>
    <dbReference type="NCBI Taxonomy" id="351627"/>
    <lineage>
        <taxon>Bacteria</taxon>
        <taxon>Bacillati</taxon>
        <taxon>Bacillota</taxon>
        <taxon>Bacillota incertae sedis</taxon>
        <taxon>Caldicellulosiruptorales</taxon>
        <taxon>Caldicellulosiruptoraceae</taxon>
        <taxon>Caldicellulosiruptor</taxon>
    </lineage>
</organism>
<dbReference type="InterPro" id="IPR018060">
    <property type="entry name" value="HTH_AraC"/>
</dbReference>
<dbReference type="PANTHER" id="PTHR43280:SF28">
    <property type="entry name" value="HTH-TYPE TRANSCRIPTIONAL ACTIVATOR RHAS"/>
    <property type="match status" value="1"/>
</dbReference>
<evidence type="ECO:0000313" key="7">
    <source>
        <dbReference type="EMBL" id="ABP68107.1"/>
    </source>
</evidence>
<proteinExistence type="predicted"/>
<dbReference type="InterPro" id="IPR011006">
    <property type="entry name" value="CheY-like_superfamily"/>
</dbReference>
<dbReference type="PROSITE" id="PS50110">
    <property type="entry name" value="RESPONSE_REGULATORY"/>
    <property type="match status" value="1"/>
</dbReference>
<keyword evidence="2" id="KW-0238">DNA-binding</keyword>
<dbReference type="OrthoDB" id="9779969at2"/>
<dbReference type="eggNOG" id="COG4753">
    <property type="taxonomic scope" value="Bacteria"/>
</dbReference>
<dbReference type="AlphaFoldDB" id="A4XMH2"/>
<dbReference type="Pfam" id="PF12833">
    <property type="entry name" value="HTH_18"/>
    <property type="match status" value="1"/>
</dbReference>
<dbReference type="InterPro" id="IPR001789">
    <property type="entry name" value="Sig_transdc_resp-reg_receiver"/>
</dbReference>
<dbReference type="PROSITE" id="PS01124">
    <property type="entry name" value="HTH_ARAC_FAMILY_2"/>
    <property type="match status" value="1"/>
</dbReference>
<dbReference type="SUPFAM" id="SSF46689">
    <property type="entry name" value="Homeodomain-like"/>
    <property type="match status" value="2"/>
</dbReference>
<evidence type="ECO:0000256" key="1">
    <source>
        <dbReference type="ARBA" id="ARBA00023015"/>
    </source>
</evidence>
<accession>A4XMH2</accession>
<keyword evidence="1" id="KW-0805">Transcription regulation</keyword>
<name>A4XMH2_CALS8</name>
<feature type="modified residue" description="4-aspartylphosphate" evidence="4">
    <location>
        <position position="55"/>
    </location>
</feature>
<dbReference type="PANTHER" id="PTHR43280">
    <property type="entry name" value="ARAC-FAMILY TRANSCRIPTIONAL REGULATOR"/>
    <property type="match status" value="1"/>
</dbReference>
<dbReference type="InterPro" id="IPR009057">
    <property type="entry name" value="Homeodomain-like_sf"/>
</dbReference>
<dbReference type="RefSeq" id="WP_011918023.1">
    <property type="nucleotide sequence ID" value="NC_009437.1"/>
</dbReference>
<protein>
    <submittedName>
        <fullName evidence="7">Response regulator receiver protein</fullName>
    </submittedName>
</protein>
<dbReference type="GO" id="GO:0043565">
    <property type="term" value="F:sequence-specific DNA binding"/>
    <property type="evidence" value="ECO:0007669"/>
    <property type="project" value="InterPro"/>
</dbReference>
<evidence type="ECO:0000256" key="2">
    <source>
        <dbReference type="ARBA" id="ARBA00023125"/>
    </source>
</evidence>
<dbReference type="GO" id="GO:0000160">
    <property type="term" value="P:phosphorelay signal transduction system"/>
    <property type="evidence" value="ECO:0007669"/>
    <property type="project" value="InterPro"/>
</dbReference>
<evidence type="ECO:0000259" key="6">
    <source>
        <dbReference type="PROSITE" id="PS50110"/>
    </source>
</evidence>
<keyword evidence="8" id="KW-1185">Reference proteome</keyword>
<feature type="domain" description="Response regulatory" evidence="6">
    <location>
        <begin position="3"/>
        <end position="120"/>
    </location>
</feature>
<dbReference type="Proteomes" id="UP000000256">
    <property type="component" value="Chromosome"/>
</dbReference>